<dbReference type="EMBL" id="WNLP01000001">
    <property type="protein sequence ID" value="MUH59105.1"/>
    <property type="molecule type" value="Genomic_DNA"/>
</dbReference>
<dbReference type="PANTHER" id="PTHR20935">
    <property type="entry name" value="PHOSPHOGLYCERATE MUTASE-RELATED"/>
    <property type="match status" value="1"/>
</dbReference>
<dbReference type="Proteomes" id="UP000487882">
    <property type="component" value="Unassembled WGS sequence"/>
</dbReference>
<keyword evidence="1" id="KW-0378">Hydrolase</keyword>
<name>A0A7K1J3Q9_9BIFI</name>
<dbReference type="RefSeq" id="WP_155588121.1">
    <property type="nucleotide sequence ID" value="NZ_WNLP01000001.1"/>
</dbReference>
<dbReference type="AlphaFoldDB" id="A0A7K1J3Q9"/>
<reference evidence="2 3" key="1">
    <citation type="submission" date="2019-09" db="EMBL/GenBank/DDBJ databases">
        <title>Bifidobacterium canis sp. nov., isolated from the digestive tract of German Shepherd dog puppy.</title>
        <authorList>
            <person name="Bunesova V."/>
        </authorList>
    </citation>
    <scope>NUCLEOTIDE SEQUENCE [LARGE SCALE GENOMIC DNA]</scope>
    <source>
        <strain evidence="2 3">GSD1FS</strain>
    </source>
</reference>
<dbReference type="Pfam" id="PF00300">
    <property type="entry name" value="His_Phos_1"/>
    <property type="match status" value="1"/>
</dbReference>
<protein>
    <submittedName>
        <fullName evidence="2">Phosphoglycerate mutase</fullName>
    </submittedName>
</protein>
<proteinExistence type="predicted"/>
<organism evidence="2 3">
    <name type="scientific">Bifidobacterium canis</name>
    <dbReference type="NCBI Taxonomy" id="2610880"/>
    <lineage>
        <taxon>Bacteria</taxon>
        <taxon>Bacillati</taxon>
        <taxon>Actinomycetota</taxon>
        <taxon>Actinomycetes</taxon>
        <taxon>Bifidobacteriales</taxon>
        <taxon>Bifidobacteriaceae</taxon>
        <taxon>Bifidobacterium</taxon>
    </lineage>
</organism>
<dbReference type="CDD" id="cd07067">
    <property type="entry name" value="HP_PGM_like"/>
    <property type="match status" value="1"/>
</dbReference>
<dbReference type="InterPro" id="IPR051021">
    <property type="entry name" value="Mito_Ser/Thr_phosphatase"/>
</dbReference>
<dbReference type="GO" id="GO:0016787">
    <property type="term" value="F:hydrolase activity"/>
    <property type="evidence" value="ECO:0007669"/>
    <property type="project" value="UniProtKB-KW"/>
</dbReference>
<dbReference type="SUPFAM" id="SSF53254">
    <property type="entry name" value="Phosphoglycerate mutase-like"/>
    <property type="match status" value="1"/>
</dbReference>
<gene>
    <name evidence="2" type="ORF">GSD1FS_0419</name>
</gene>
<dbReference type="SMART" id="SM00855">
    <property type="entry name" value="PGAM"/>
    <property type="match status" value="1"/>
</dbReference>
<accession>A0A7K1J3Q9</accession>
<evidence type="ECO:0000313" key="2">
    <source>
        <dbReference type="EMBL" id="MUH59105.1"/>
    </source>
</evidence>
<sequence>MNLKKVAKKAKDHKYVLILMRHAKTEPSSSKGDFERQLTDKGLKQAKRVAKGLRDMNLVPDQIDCSSATRAQQTCERMLKVFGDDPKVDYHKSLYEESIQSIFDVLAGCKEKRHTLLVISHEPVVSLASQWLASTESDPSQLDLLNLGMTTAGIAIFGSDIPFRKWDVHQADLIAVLTPKDF</sequence>
<evidence type="ECO:0000256" key="1">
    <source>
        <dbReference type="ARBA" id="ARBA00022801"/>
    </source>
</evidence>
<dbReference type="Gene3D" id="3.40.50.1240">
    <property type="entry name" value="Phosphoglycerate mutase-like"/>
    <property type="match status" value="1"/>
</dbReference>
<dbReference type="InterPro" id="IPR029033">
    <property type="entry name" value="His_PPase_superfam"/>
</dbReference>
<evidence type="ECO:0000313" key="3">
    <source>
        <dbReference type="Proteomes" id="UP000487882"/>
    </source>
</evidence>
<keyword evidence="3" id="KW-1185">Reference proteome</keyword>
<dbReference type="PANTHER" id="PTHR20935:SF1">
    <property type="entry name" value="SLL1549 PROTEIN"/>
    <property type="match status" value="1"/>
</dbReference>
<dbReference type="InterPro" id="IPR013078">
    <property type="entry name" value="His_Pase_superF_clade-1"/>
</dbReference>
<comment type="caution">
    <text evidence="2">The sequence shown here is derived from an EMBL/GenBank/DDBJ whole genome shotgun (WGS) entry which is preliminary data.</text>
</comment>